<dbReference type="PANTHER" id="PTHR46094">
    <property type="entry name" value="INTEGRATOR COMPLEX SUBUNIT 9"/>
    <property type="match status" value="1"/>
</dbReference>
<keyword evidence="2" id="KW-0539">Nucleus</keyword>
<dbReference type="InterPro" id="IPR027074">
    <property type="entry name" value="Integrator_9su"/>
</dbReference>
<dbReference type="EMBL" id="GISG01205313">
    <property type="protein sequence ID" value="MBA4659855.1"/>
    <property type="molecule type" value="Transcribed_RNA"/>
</dbReference>
<evidence type="ECO:0000256" key="1">
    <source>
        <dbReference type="ARBA" id="ARBA00004123"/>
    </source>
</evidence>
<dbReference type="Gene3D" id="3.60.15.10">
    <property type="entry name" value="Ribonuclease Z/Hydroxyacylglutathione hydrolase-like"/>
    <property type="match status" value="1"/>
</dbReference>
<comment type="subcellular location">
    <subcellularLocation>
        <location evidence="1">Nucleus</location>
    </subcellularLocation>
</comment>
<reference evidence="3" key="1">
    <citation type="journal article" date="2013" name="J. Plant Res.">
        <title>Effect of fungi and light on seed germination of three Opuntia species from semiarid lands of central Mexico.</title>
        <authorList>
            <person name="Delgado-Sanchez P."/>
            <person name="Jimenez-Bremont J.F."/>
            <person name="Guerrero-Gonzalez Mde L."/>
            <person name="Flores J."/>
        </authorList>
    </citation>
    <scope>NUCLEOTIDE SEQUENCE</scope>
    <source>
        <tissue evidence="3">Cladode</tissue>
    </source>
</reference>
<reference evidence="3" key="2">
    <citation type="submission" date="2020-07" db="EMBL/GenBank/DDBJ databases">
        <authorList>
            <person name="Vera ALvarez R."/>
            <person name="Arias-Moreno D.M."/>
            <person name="Jimenez-Jacinto V."/>
            <person name="Jimenez-Bremont J.F."/>
            <person name="Swaminathan K."/>
            <person name="Moose S.P."/>
            <person name="Guerrero-Gonzalez M.L."/>
            <person name="Marino-Ramirez L."/>
            <person name="Landsman D."/>
            <person name="Rodriguez-Kessler M."/>
            <person name="Delgado-Sanchez P."/>
        </authorList>
    </citation>
    <scope>NUCLEOTIDE SEQUENCE</scope>
    <source>
        <tissue evidence="3">Cladode</tissue>
    </source>
</reference>
<dbReference type="GO" id="GO:0032039">
    <property type="term" value="C:integrator complex"/>
    <property type="evidence" value="ECO:0007669"/>
    <property type="project" value="InterPro"/>
</dbReference>
<sequence>MKLTCLSKGCGYHFPPCYIIDIVGFRILLDCPLDLSALAIFSPVPAYSVRKVEEFFDCSCHGSKDSDCGARKRQKFEKPLDASSLIFAVPWYKTVSNLHLWDVSFIDVVLVSSAMGMLGLPFLTRSNGFSAKIYATEATRRMGQLMMEDLLFMHREFKQFYGLADSGLPQWMKWEDLDKLPSSLQEIISGNNGAELGGWLPLYR</sequence>
<evidence type="ECO:0000256" key="2">
    <source>
        <dbReference type="ARBA" id="ARBA00023242"/>
    </source>
</evidence>
<proteinExistence type="predicted"/>
<organism evidence="3">
    <name type="scientific">Opuntia streptacantha</name>
    <name type="common">Prickly pear cactus</name>
    <name type="synonym">Opuntia cardona</name>
    <dbReference type="NCBI Taxonomy" id="393608"/>
    <lineage>
        <taxon>Eukaryota</taxon>
        <taxon>Viridiplantae</taxon>
        <taxon>Streptophyta</taxon>
        <taxon>Embryophyta</taxon>
        <taxon>Tracheophyta</taxon>
        <taxon>Spermatophyta</taxon>
        <taxon>Magnoliopsida</taxon>
        <taxon>eudicotyledons</taxon>
        <taxon>Gunneridae</taxon>
        <taxon>Pentapetalae</taxon>
        <taxon>Caryophyllales</taxon>
        <taxon>Cactineae</taxon>
        <taxon>Cactaceae</taxon>
        <taxon>Opuntioideae</taxon>
        <taxon>Opuntia</taxon>
    </lineage>
</organism>
<dbReference type="AlphaFoldDB" id="A0A7C9A8X8"/>
<evidence type="ECO:0000313" key="3">
    <source>
        <dbReference type="EMBL" id="MBA4659855.1"/>
    </source>
</evidence>
<dbReference type="SUPFAM" id="SSF56281">
    <property type="entry name" value="Metallo-hydrolase/oxidoreductase"/>
    <property type="match status" value="1"/>
</dbReference>
<dbReference type="InterPro" id="IPR036866">
    <property type="entry name" value="RibonucZ/Hydroxyglut_hydro"/>
</dbReference>
<dbReference type="GO" id="GO:0034472">
    <property type="term" value="P:snRNA 3'-end processing"/>
    <property type="evidence" value="ECO:0007669"/>
    <property type="project" value="TreeGrafter"/>
</dbReference>
<name>A0A7C9A8X8_OPUST</name>
<protein>
    <submittedName>
        <fullName evidence="3">Uncharacterized protein</fullName>
    </submittedName>
</protein>
<accession>A0A7C9A8X8</accession>
<dbReference type="PANTHER" id="PTHR46094:SF1">
    <property type="entry name" value="INTEGRATOR COMPLEX SUBUNIT 9"/>
    <property type="match status" value="1"/>
</dbReference>